<reference evidence="2" key="1">
    <citation type="submission" date="2021-06" db="EMBL/GenBank/DDBJ databases">
        <authorList>
            <person name="Criscuolo A."/>
        </authorList>
    </citation>
    <scope>NUCLEOTIDE SEQUENCE</scope>
    <source>
        <strain evidence="2">CIP111600</strain>
    </source>
</reference>
<name>A0A916K132_9BACL</name>
<keyword evidence="3" id="KW-1185">Reference proteome</keyword>
<gene>
    <name evidence="2" type="ORF">PAESOLCIP111_02618</name>
</gene>
<evidence type="ECO:0000259" key="1">
    <source>
        <dbReference type="Pfam" id="PF06527"/>
    </source>
</evidence>
<comment type="caution">
    <text evidence="2">The sequence shown here is derived from an EMBL/GenBank/DDBJ whole genome shotgun (WGS) entry which is preliminary data.</text>
</comment>
<dbReference type="Pfam" id="PF06527">
    <property type="entry name" value="TniQ"/>
    <property type="match status" value="1"/>
</dbReference>
<protein>
    <recommendedName>
        <fullName evidence="1">TniQ domain-containing protein</fullName>
    </recommendedName>
</protein>
<dbReference type="EMBL" id="CAJVAS010000010">
    <property type="protein sequence ID" value="CAG7624408.1"/>
    <property type="molecule type" value="Genomic_DNA"/>
</dbReference>
<proteinExistence type="predicted"/>
<evidence type="ECO:0000313" key="3">
    <source>
        <dbReference type="Proteomes" id="UP000693672"/>
    </source>
</evidence>
<feature type="domain" description="TniQ" evidence="1">
    <location>
        <begin position="22"/>
        <end position="136"/>
    </location>
</feature>
<organism evidence="2 3">
    <name type="scientific">Paenibacillus solanacearum</name>
    <dbReference type="NCBI Taxonomy" id="2048548"/>
    <lineage>
        <taxon>Bacteria</taxon>
        <taxon>Bacillati</taxon>
        <taxon>Bacillota</taxon>
        <taxon>Bacilli</taxon>
        <taxon>Bacillales</taxon>
        <taxon>Paenibacillaceae</taxon>
        <taxon>Paenibacillus</taxon>
    </lineage>
</organism>
<sequence>MEIVYLISAEKRRCLMKMLPNRIDKYSDESLEGFLYRLAFINHRELKDLNIKYIRDYAKEKDIQYNLGKIHDLTGQSITEDQIYPYNWYLQGLTLPEWKTKLYTRCCPECLNLKQYHRAFWCLTHHTYCFEHKIYLLDQCPCCHAKINIKDVTLGKCGNCSFEYRKSNAQSTPQIEEYLSGSGEFMGVDSPFLSHSLSNMEQLILTQWLSYYLVDKTNFYNLDMSNTEKKRLAYNGYFRDIKIQFQLMTHARQLLSAWPTKLILFLQDQFANNHNKIQGFFSRFIYMITDQRLNNLLWHSYLDEVGYGGYHKFTSENIEYDNNYLQIATLKMLYNIPQEVLHKCLRKLNITLVTHPRNHRKLIHKNQISLILNEFRNAKHSFNYYSLEEVARVLDKDKLSITIICEFIGIPSRTYIGEKCYHFNTLLQQKDAFDKYATIDEFLPSSIWDSKTLINYLDRVGVKIFFKSRHRVRKYLYKKEEVICALQALSNDLEDYLPRPTVMEKLGYALLNAGQLEGFYLQGHEGTPYYLKACVEEILFLFDKMSINEVRKHRRLGISGWL</sequence>
<dbReference type="AlphaFoldDB" id="A0A916K132"/>
<accession>A0A916K132</accession>
<evidence type="ECO:0000313" key="2">
    <source>
        <dbReference type="EMBL" id="CAG7624408.1"/>
    </source>
</evidence>
<dbReference type="Proteomes" id="UP000693672">
    <property type="component" value="Unassembled WGS sequence"/>
</dbReference>
<dbReference type="InterPro" id="IPR009492">
    <property type="entry name" value="TniQ"/>
</dbReference>